<dbReference type="InterPro" id="IPR014352">
    <property type="entry name" value="FERM/acyl-CoA-bd_prot_sf"/>
</dbReference>
<dbReference type="eggNOG" id="KOG0817">
    <property type="taxonomic scope" value="Eukaryota"/>
</dbReference>
<dbReference type="PROSITE" id="PS50297">
    <property type="entry name" value="ANK_REP_REGION"/>
    <property type="match status" value="1"/>
</dbReference>
<dbReference type="Pfam" id="PF00887">
    <property type="entry name" value="ACBP"/>
    <property type="match status" value="1"/>
</dbReference>
<dbReference type="SUPFAM" id="SSF48403">
    <property type="entry name" value="Ankyrin repeat"/>
    <property type="match status" value="1"/>
</dbReference>
<dbReference type="OMA" id="WPWIRDS"/>
<dbReference type="AlphaFoldDB" id="A8XS87"/>
<protein>
    <recommendedName>
        <fullName evidence="1">Acyl-CoA-binding domain-containing protein 6</fullName>
    </recommendedName>
</protein>
<evidence type="ECO:0000256" key="4">
    <source>
        <dbReference type="ARBA" id="ARBA00023121"/>
    </source>
</evidence>
<dbReference type="InParanoid" id="A8XS87"/>
<dbReference type="SUPFAM" id="SSF47027">
    <property type="entry name" value="Acyl-CoA binding protein"/>
    <property type="match status" value="1"/>
</dbReference>
<gene>
    <name evidence="9" type="primary">acbp-5</name>
    <name evidence="7" type="synonym">Cbr-acbp-5</name>
    <name evidence="9" type="ORF">CBG18247</name>
    <name evidence="7" type="ORF">CBG_18247</name>
</gene>
<keyword evidence="3 5" id="KW-0040">ANK repeat</keyword>
<evidence type="ECO:0000256" key="1">
    <source>
        <dbReference type="ARBA" id="ARBA00018419"/>
    </source>
</evidence>
<evidence type="ECO:0000256" key="2">
    <source>
        <dbReference type="ARBA" id="ARBA00022737"/>
    </source>
</evidence>
<dbReference type="InterPro" id="IPR035984">
    <property type="entry name" value="Acyl-CoA-binding_sf"/>
</dbReference>
<dbReference type="FunCoup" id="A8XS87">
    <property type="interactions" value="1889"/>
</dbReference>
<reference evidence="7 8" key="1">
    <citation type="journal article" date="2003" name="PLoS Biol.">
        <title>The genome sequence of Caenorhabditis briggsae: a platform for comparative genomics.</title>
        <authorList>
            <person name="Stein L.D."/>
            <person name="Bao Z."/>
            <person name="Blasiar D."/>
            <person name="Blumenthal T."/>
            <person name="Brent M.R."/>
            <person name="Chen N."/>
            <person name="Chinwalla A."/>
            <person name="Clarke L."/>
            <person name="Clee C."/>
            <person name="Coghlan A."/>
            <person name="Coulson A."/>
            <person name="D'Eustachio P."/>
            <person name="Fitch D.H."/>
            <person name="Fulton L.A."/>
            <person name="Fulton R.E."/>
            <person name="Griffiths-Jones S."/>
            <person name="Harris T.W."/>
            <person name="Hillier L.W."/>
            <person name="Kamath R."/>
            <person name="Kuwabara P.E."/>
            <person name="Mardis E.R."/>
            <person name="Marra M.A."/>
            <person name="Miner T.L."/>
            <person name="Minx P."/>
            <person name="Mullikin J.C."/>
            <person name="Plumb R.W."/>
            <person name="Rogers J."/>
            <person name="Schein J.E."/>
            <person name="Sohrmann M."/>
            <person name="Spieth J."/>
            <person name="Stajich J.E."/>
            <person name="Wei C."/>
            <person name="Willey D."/>
            <person name="Wilson R.K."/>
            <person name="Durbin R."/>
            <person name="Waterston R.H."/>
        </authorList>
    </citation>
    <scope>NUCLEOTIDE SEQUENCE [LARGE SCALE GENOMIC DNA]</scope>
    <source>
        <strain evidence="7 8">AF16</strain>
    </source>
</reference>
<accession>A8XS87</accession>
<dbReference type="SMART" id="SM00248">
    <property type="entry name" value="ANK"/>
    <property type="match status" value="2"/>
</dbReference>
<name>A8XS87_CAEBR</name>
<dbReference type="InterPro" id="IPR002110">
    <property type="entry name" value="Ankyrin_rpt"/>
</dbReference>
<keyword evidence="2" id="KW-0677">Repeat</keyword>
<dbReference type="Proteomes" id="UP000008549">
    <property type="component" value="Unassembled WGS sequence"/>
</dbReference>
<dbReference type="STRING" id="6238.A8XS87"/>
<proteinExistence type="predicted"/>
<dbReference type="InterPro" id="IPR036065">
    <property type="entry name" value="BolA-like_sf"/>
</dbReference>
<dbReference type="PANTHER" id="PTHR24119">
    <property type="entry name" value="ACYL-COA-BINDING DOMAIN-CONTAINING PROTEIN 6"/>
    <property type="match status" value="1"/>
</dbReference>
<dbReference type="Pfam" id="PF12796">
    <property type="entry name" value="Ank_2"/>
    <property type="match status" value="1"/>
</dbReference>
<dbReference type="SUPFAM" id="SSF82657">
    <property type="entry name" value="BolA-like"/>
    <property type="match status" value="1"/>
</dbReference>
<dbReference type="Pfam" id="PF01722">
    <property type="entry name" value="BolA"/>
    <property type="match status" value="1"/>
</dbReference>
<dbReference type="Gene3D" id="1.25.40.20">
    <property type="entry name" value="Ankyrin repeat-containing domain"/>
    <property type="match status" value="1"/>
</dbReference>
<sequence>MSSPADRVKNLLAEAIKPEKLNVVDESGGCEGFKFRILIIAEAFAGKRTLQNHRIVQEALAPIMKETHALTICAYAPEKWNQMTTEDREVHGLSASSTLSLSGNSGNMFIAWAVSAFQNKTADDDDEEYVEFPIDVRLEQKFHSASARLVELRFQLDKKILLKFYGLYKQATSGPADPKDGPHWYETEARVKFNEWLGHRKMNRAIAMEKYCELLQEIDEQWNPDVEGPKQTWNKVPSTMETIEPEMFDDVVVKTPTRLETEEEKEWFAAMRENNIQAMQRLLDANPEIIEAKDQHLGMTALLWSTDLGCERSFMWLLDEGANVHAVDECLQTPLHFAAQCSRPFFAELLLQAGANVNALDSDGLIPAECCVDEELKQKLTPCLD</sequence>
<dbReference type="PROSITE" id="PS50088">
    <property type="entry name" value="ANK_REPEAT"/>
    <property type="match status" value="1"/>
</dbReference>
<dbReference type="Gene3D" id="1.20.80.10">
    <property type="match status" value="1"/>
</dbReference>
<dbReference type="InterPro" id="IPR036770">
    <property type="entry name" value="Ankyrin_rpt-contain_sf"/>
</dbReference>
<feature type="repeat" description="ANK" evidence="5">
    <location>
        <begin position="330"/>
        <end position="362"/>
    </location>
</feature>
<evidence type="ECO:0000259" key="6">
    <source>
        <dbReference type="PROSITE" id="PS51228"/>
    </source>
</evidence>
<dbReference type="Gene3D" id="3.10.20.90">
    <property type="entry name" value="Phosphatidylinositol 3-kinase Catalytic Subunit, Chain A, domain 1"/>
    <property type="match status" value="1"/>
</dbReference>
<dbReference type="WormBase" id="CBG18247">
    <property type="protein sequence ID" value="CBP10793"/>
    <property type="gene ID" value="WBGene00037699"/>
    <property type="gene designation" value="Cbr-acbp-5"/>
</dbReference>
<organism evidence="7 8">
    <name type="scientific">Caenorhabditis briggsae</name>
    <dbReference type="NCBI Taxonomy" id="6238"/>
    <lineage>
        <taxon>Eukaryota</taxon>
        <taxon>Metazoa</taxon>
        <taxon>Ecdysozoa</taxon>
        <taxon>Nematoda</taxon>
        <taxon>Chromadorea</taxon>
        <taxon>Rhabditida</taxon>
        <taxon>Rhabditina</taxon>
        <taxon>Rhabditomorpha</taxon>
        <taxon>Rhabditoidea</taxon>
        <taxon>Rhabditidae</taxon>
        <taxon>Peloderinae</taxon>
        <taxon>Caenorhabditis</taxon>
    </lineage>
</organism>
<evidence type="ECO:0000313" key="7">
    <source>
        <dbReference type="EMBL" id="CAP35729.2"/>
    </source>
</evidence>
<reference evidence="7 8" key="2">
    <citation type="journal article" date="2011" name="PLoS Genet.">
        <title>Caenorhabditis briggsae recombinant inbred line genotypes reveal inter-strain incompatibility and the evolution of recombination.</title>
        <authorList>
            <person name="Ross J.A."/>
            <person name="Koboldt D.C."/>
            <person name="Staisch J.E."/>
            <person name="Chamberlin H.M."/>
            <person name="Gupta B.P."/>
            <person name="Miller R.D."/>
            <person name="Baird S.E."/>
            <person name="Haag E.S."/>
        </authorList>
    </citation>
    <scope>NUCLEOTIDE SEQUENCE [LARGE SCALE GENOMIC DNA]</scope>
    <source>
        <strain evidence="7 8">AF16</strain>
    </source>
</reference>
<dbReference type="EMBL" id="HE600936">
    <property type="protein sequence ID" value="CAP35729.2"/>
    <property type="molecule type" value="Genomic_DNA"/>
</dbReference>
<dbReference type="GO" id="GO:0000062">
    <property type="term" value="F:fatty-acyl-CoA binding"/>
    <property type="evidence" value="ECO:0000318"/>
    <property type="project" value="GO_Central"/>
</dbReference>
<evidence type="ECO:0000313" key="8">
    <source>
        <dbReference type="Proteomes" id="UP000008549"/>
    </source>
</evidence>
<dbReference type="PROSITE" id="PS51228">
    <property type="entry name" value="ACB_2"/>
    <property type="match status" value="1"/>
</dbReference>
<evidence type="ECO:0000256" key="3">
    <source>
        <dbReference type="ARBA" id="ARBA00023043"/>
    </source>
</evidence>
<dbReference type="InterPro" id="IPR002634">
    <property type="entry name" value="BolA"/>
</dbReference>
<dbReference type="PANTHER" id="PTHR24119:SF0">
    <property type="entry name" value="ACYL-COA-BINDING DOMAIN-CONTAINING PROTEIN 6"/>
    <property type="match status" value="1"/>
</dbReference>
<evidence type="ECO:0000313" key="9">
    <source>
        <dbReference type="WormBase" id="CBG18247"/>
    </source>
</evidence>
<keyword evidence="4" id="KW-0446">Lipid-binding</keyword>
<feature type="domain" description="ACB" evidence="6">
    <location>
        <begin position="138"/>
        <end position="224"/>
    </location>
</feature>
<dbReference type="HOGENOM" id="CLU_718109_0_0_1"/>
<dbReference type="InterPro" id="IPR000582">
    <property type="entry name" value="Acyl-CoA-binding_protein"/>
</dbReference>
<dbReference type="eggNOG" id="KOG3348">
    <property type="taxonomic scope" value="Eukaryota"/>
</dbReference>
<keyword evidence="8" id="KW-1185">Reference proteome</keyword>
<evidence type="ECO:0000256" key="5">
    <source>
        <dbReference type="PROSITE-ProRule" id="PRU00023"/>
    </source>
</evidence>